<dbReference type="Gene3D" id="1.10.10.10">
    <property type="entry name" value="Winged helix-like DNA-binding domain superfamily/Winged helix DNA-binding domain"/>
    <property type="match status" value="1"/>
</dbReference>
<dbReference type="GO" id="GO:0000978">
    <property type="term" value="F:RNA polymerase II cis-regulatory region sequence-specific DNA binding"/>
    <property type="evidence" value="ECO:0007669"/>
    <property type="project" value="TreeGrafter"/>
</dbReference>
<gene>
    <name evidence="5" type="ORF">CVT25_005423</name>
</gene>
<reference evidence="5 6" key="1">
    <citation type="journal article" date="2018" name="Evol. Lett.">
        <title>Horizontal gene cluster transfer increased hallucinogenic mushroom diversity.</title>
        <authorList>
            <person name="Reynolds H.T."/>
            <person name="Vijayakumar V."/>
            <person name="Gluck-Thaler E."/>
            <person name="Korotkin H.B."/>
            <person name="Matheny P.B."/>
            <person name="Slot J.C."/>
        </authorList>
    </citation>
    <scope>NUCLEOTIDE SEQUENCE [LARGE SCALE GENOMIC DNA]</scope>
    <source>
        <strain evidence="5 6">2631</strain>
    </source>
</reference>
<dbReference type="AlphaFoldDB" id="A0A409VQL8"/>
<feature type="region of interest" description="Disordered" evidence="3">
    <location>
        <begin position="34"/>
        <end position="206"/>
    </location>
</feature>
<feature type="compositionally biased region" description="Low complexity" evidence="3">
    <location>
        <begin position="602"/>
        <end position="612"/>
    </location>
</feature>
<dbReference type="Pfam" id="PF00250">
    <property type="entry name" value="Forkhead"/>
    <property type="match status" value="1"/>
</dbReference>
<dbReference type="PANTHER" id="PTHR11829">
    <property type="entry name" value="FORKHEAD BOX PROTEIN"/>
    <property type="match status" value="1"/>
</dbReference>
<evidence type="ECO:0000256" key="3">
    <source>
        <dbReference type="SAM" id="MobiDB-lite"/>
    </source>
</evidence>
<dbReference type="InterPro" id="IPR036390">
    <property type="entry name" value="WH_DNA-bd_sf"/>
</dbReference>
<dbReference type="InParanoid" id="A0A409VQL8"/>
<proteinExistence type="predicted"/>
<comment type="subcellular location">
    <subcellularLocation>
        <location evidence="2">Nucleus</location>
    </subcellularLocation>
</comment>
<evidence type="ECO:0000259" key="4">
    <source>
        <dbReference type="PROSITE" id="PS50039"/>
    </source>
</evidence>
<feature type="compositionally biased region" description="Basic residues" evidence="3">
    <location>
        <begin position="711"/>
        <end position="720"/>
    </location>
</feature>
<protein>
    <recommendedName>
        <fullName evidence="4">Fork-head domain-containing protein</fullName>
    </recommendedName>
</protein>
<keyword evidence="2" id="KW-0539">Nucleus</keyword>
<dbReference type="OrthoDB" id="5954824at2759"/>
<accession>A0A409VQL8</accession>
<feature type="compositionally biased region" description="Polar residues" evidence="3">
    <location>
        <begin position="746"/>
        <end position="783"/>
    </location>
</feature>
<feature type="compositionally biased region" description="Polar residues" evidence="3">
    <location>
        <begin position="260"/>
        <end position="271"/>
    </location>
</feature>
<dbReference type="InterPro" id="IPR001766">
    <property type="entry name" value="Fork_head_dom"/>
</dbReference>
<evidence type="ECO:0000313" key="5">
    <source>
        <dbReference type="EMBL" id="PPQ68580.1"/>
    </source>
</evidence>
<dbReference type="InterPro" id="IPR036388">
    <property type="entry name" value="WH-like_DNA-bd_sf"/>
</dbReference>
<dbReference type="PROSITE" id="PS50039">
    <property type="entry name" value="FORK_HEAD_3"/>
    <property type="match status" value="1"/>
</dbReference>
<feature type="compositionally biased region" description="Pro residues" evidence="3">
    <location>
        <begin position="283"/>
        <end position="293"/>
    </location>
</feature>
<feature type="region of interest" description="Disordered" evidence="3">
    <location>
        <begin position="702"/>
        <end position="846"/>
    </location>
</feature>
<dbReference type="PANTHER" id="PTHR11829:SF343">
    <property type="entry name" value="FORK-HEAD DOMAIN-CONTAINING PROTEIN"/>
    <property type="match status" value="1"/>
</dbReference>
<dbReference type="Proteomes" id="UP000283269">
    <property type="component" value="Unassembled WGS sequence"/>
</dbReference>
<feature type="compositionally biased region" description="Low complexity" evidence="3">
    <location>
        <begin position="272"/>
        <end position="282"/>
    </location>
</feature>
<dbReference type="SMART" id="SM00339">
    <property type="entry name" value="FH"/>
    <property type="match status" value="1"/>
</dbReference>
<dbReference type="EMBL" id="NHYD01003954">
    <property type="protein sequence ID" value="PPQ68580.1"/>
    <property type="molecule type" value="Genomic_DNA"/>
</dbReference>
<name>A0A409VQL8_PSICY</name>
<feature type="compositionally biased region" description="Basic and acidic residues" evidence="3">
    <location>
        <begin position="96"/>
        <end position="118"/>
    </location>
</feature>
<feature type="compositionally biased region" description="Basic and acidic residues" evidence="3">
    <location>
        <begin position="44"/>
        <end position="57"/>
    </location>
</feature>
<feature type="region of interest" description="Disordered" evidence="3">
    <location>
        <begin position="434"/>
        <end position="487"/>
    </location>
</feature>
<evidence type="ECO:0000256" key="2">
    <source>
        <dbReference type="PROSITE-ProRule" id="PRU00089"/>
    </source>
</evidence>
<dbReference type="PRINTS" id="PR00053">
    <property type="entry name" value="FORKHEAD"/>
</dbReference>
<dbReference type="GO" id="GO:0000981">
    <property type="term" value="F:DNA-binding transcription factor activity, RNA polymerase II-specific"/>
    <property type="evidence" value="ECO:0007669"/>
    <property type="project" value="TreeGrafter"/>
</dbReference>
<comment type="caution">
    <text evidence="5">The sequence shown here is derived from an EMBL/GenBank/DDBJ whole genome shotgun (WGS) entry which is preliminary data.</text>
</comment>
<keyword evidence="6" id="KW-1185">Reference proteome</keyword>
<dbReference type="GO" id="GO:0005634">
    <property type="term" value="C:nucleus"/>
    <property type="evidence" value="ECO:0007669"/>
    <property type="project" value="UniProtKB-SubCell"/>
</dbReference>
<keyword evidence="1 2" id="KW-0238">DNA-binding</keyword>
<evidence type="ECO:0000256" key="1">
    <source>
        <dbReference type="ARBA" id="ARBA00023125"/>
    </source>
</evidence>
<feature type="domain" description="Fork-head" evidence="4">
    <location>
        <begin position="337"/>
        <end position="426"/>
    </location>
</feature>
<feature type="DNA-binding region" description="Fork-head" evidence="2">
    <location>
        <begin position="337"/>
        <end position="426"/>
    </location>
</feature>
<feature type="compositionally biased region" description="Polar residues" evidence="3">
    <location>
        <begin position="476"/>
        <end position="486"/>
    </location>
</feature>
<dbReference type="InterPro" id="IPR050211">
    <property type="entry name" value="FOX_domain-containing"/>
</dbReference>
<organism evidence="5 6">
    <name type="scientific">Psilocybe cyanescens</name>
    <dbReference type="NCBI Taxonomy" id="93625"/>
    <lineage>
        <taxon>Eukaryota</taxon>
        <taxon>Fungi</taxon>
        <taxon>Dikarya</taxon>
        <taxon>Basidiomycota</taxon>
        <taxon>Agaricomycotina</taxon>
        <taxon>Agaricomycetes</taxon>
        <taxon>Agaricomycetidae</taxon>
        <taxon>Agaricales</taxon>
        <taxon>Agaricineae</taxon>
        <taxon>Strophariaceae</taxon>
        <taxon>Psilocybe</taxon>
    </lineage>
</organism>
<dbReference type="SUPFAM" id="SSF46785">
    <property type="entry name" value="Winged helix' DNA-binding domain"/>
    <property type="match status" value="1"/>
</dbReference>
<evidence type="ECO:0000313" key="6">
    <source>
        <dbReference type="Proteomes" id="UP000283269"/>
    </source>
</evidence>
<feature type="compositionally biased region" description="Low complexity" evidence="3">
    <location>
        <begin position="58"/>
        <end position="86"/>
    </location>
</feature>
<feature type="region of interest" description="Disordered" evidence="3">
    <location>
        <begin position="593"/>
        <end position="635"/>
    </location>
</feature>
<feature type="region of interest" description="Disordered" evidence="3">
    <location>
        <begin position="260"/>
        <end position="321"/>
    </location>
</feature>
<sequence>MGDLQVSPISQLLHTLGITREDLNKRSDQMRQFLTADDAMSSRVPERDNAYRSRSGSDLHSSSRSTGSSRSFARSLSRASSTSVRDGTPPATPVKSEPREGEIPHRRMDSMEMVLERQRRQRKSRREKERESTRTIPQPPSPSPSTASTGHNLDSYMQSRDDVQLPSSSSSGPPNTLSEIVDPPPPVTPQKSKYYRDHTNLSSDPLLCKDTALKTETPTPTRASAPHPSQSLPQPQYYAYPGYMGYPHFMPMAYRPAPATSSSFPITPQTQRTLPPRKTTTSPLPPSSPPPASSPMSSPTRRINLVSSPGPMGPAPEETEYDNLPYKLPPGPYSPNKPDLSYAALVGRAILSSPDHRLTLQEIYDWITIVYPHYKRGETTWMNSIRHVLSTTVCFRKVPRDRSVGRTLWAIYDEDMECFKDGGFKKHLCKDYVNGNDGKDKQPSGSKGKSKARKRVDDEDTVEGRKPKKARKDHSTSTANVSTFESNIAGPSFMGSNSLVSRPLFPSTRPTAHHQPYYQSCVPQAQGFPAEVIFPPLPAAAAFNRVVNNLNNNISSSTTLTKIKDTSDAELSPPQSSSSPILSASSISSSLSSSVPELTPNLSSSSPPSSLPATSDIDIDSLDSRPTSVKPDMFRTGDGVATAVASIFKDEGNTDTLVSADGDEDDIFNTSLLGPVRFWGQSPKASGLLQPGIELLLCNQDSDDDSSLSHRDKKGKKKQVVRNSKMSAFPPMPSSPTLNRARHVLPSSNDAGRPSTPDSSSAMPSTPPRSTRQDHQISSTRTPLSHKGLHMSPSASLAHYKSNLDPPPVYTGGIPILDNPQAAEEDDPMRTPRKRGASASASTSFSHPVTPRKLIFSANLDDSPFRTPVNNLNMSPFRTPGSRSIFDPHDPRTLLDEELSGMHYNYDSPAGLFGKGRGSLLYDSPGIDGPGKWW</sequence>
<dbReference type="STRING" id="93625.A0A409VQL8"/>